<sequence length="233" mass="26775">MVLQLSQIFTILLFHYDGQTSEWDEFEWSKRAIHDCGNLRTIIFLLGMKTSGSSILIQRSGMPNVFCILGLLQSTNDYVFIRDEDLGVKHFDPEGLSSRESEERRCTDPHLPPCAAYICCNHDTCVFSRRMALCLAYDSSTEHYLHVLLLLPTLQVVKIFISTACGVCQMRYVPSTIEPTKSYTTNLVVKLKYLMAFTVGYDQKKNIDAVVNKTSEWDEFEWSKRAIHIIVRK</sequence>
<proteinExistence type="predicted"/>
<accession>A0ACC0MNG2</accession>
<evidence type="ECO:0000313" key="2">
    <source>
        <dbReference type="Proteomes" id="UP001062846"/>
    </source>
</evidence>
<organism evidence="1 2">
    <name type="scientific">Rhododendron molle</name>
    <name type="common">Chinese azalea</name>
    <name type="synonym">Azalea mollis</name>
    <dbReference type="NCBI Taxonomy" id="49168"/>
    <lineage>
        <taxon>Eukaryota</taxon>
        <taxon>Viridiplantae</taxon>
        <taxon>Streptophyta</taxon>
        <taxon>Embryophyta</taxon>
        <taxon>Tracheophyta</taxon>
        <taxon>Spermatophyta</taxon>
        <taxon>Magnoliopsida</taxon>
        <taxon>eudicotyledons</taxon>
        <taxon>Gunneridae</taxon>
        <taxon>Pentapetalae</taxon>
        <taxon>asterids</taxon>
        <taxon>Ericales</taxon>
        <taxon>Ericaceae</taxon>
        <taxon>Ericoideae</taxon>
        <taxon>Rhodoreae</taxon>
        <taxon>Rhododendron</taxon>
    </lineage>
</organism>
<reference evidence="1" key="1">
    <citation type="submission" date="2022-02" db="EMBL/GenBank/DDBJ databases">
        <title>Plant Genome Project.</title>
        <authorList>
            <person name="Zhang R.-G."/>
        </authorList>
    </citation>
    <scope>NUCLEOTIDE SEQUENCE</scope>
    <source>
        <strain evidence="1">AT1</strain>
    </source>
</reference>
<gene>
    <name evidence="1" type="ORF">RHMOL_Rhmol08G0137400</name>
</gene>
<dbReference type="EMBL" id="CM046395">
    <property type="protein sequence ID" value="KAI8542429.1"/>
    <property type="molecule type" value="Genomic_DNA"/>
</dbReference>
<keyword evidence="2" id="KW-1185">Reference proteome</keyword>
<evidence type="ECO:0000313" key="1">
    <source>
        <dbReference type="EMBL" id="KAI8542429.1"/>
    </source>
</evidence>
<dbReference type="Proteomes" id="UP001062846">
    <property type="component" value="Chromosome 8"/>
</dbReference>
<comment type="caution">
    <text evidence="1">The sequence shown here is derived from an EMBL/GenBank/DDBJ whole genome shotgun (WGS) entry which is preliminary data.</text>
</comment>
<name>A0ACC0MNG2_RHOML</name>
<protein>
    <submittedName>
        <fullName evidence="1">Uncharacterized protein</fullName>
    </submittedName>
</protein>